<sequence length="79" mass="8806">MPGDRRRELSVLLLISKAAAWQLVLVRIALPTARDCIFLELRDVGSQIVVAEGGNSLFNGLGSIWVENWRDRTGRLCRG</sequence>
<dbReference type="Proteomes" id="UP000289323">
    <property type="component" value="Unassembled WGS sequence"/>
</dbReference>
<organism evidence="1 2">
    <name type="scientific">Thermothielavioides terrestris</name>
    <dbReference type="NCBI Taxonomy" id="2587410"/>
    <lineage>
        <taxon>Eukaryota</taxon>
        <taxon>Fungi</taxon>
        <taxon>Dikarya</taxon>
        <taxon>Ascomycota</taxon>
        <taxon>Pezizomycotina</taxon>
        <taxon>Sordariomycetes</taxon>
        <taxon>Sordariomycetidae</taxon>
        <taxon>Sordariales</taxon>
        <taxon>Chaetomiaceae</taxon>
        <taxon>Thermothielavioides</taxon>
    </lineage>
</organism>
<accession>A0A3S5CXM3</accession>
<dbReference type="AlphaFoldDB" id="A0A3S5CXM3"/>
<dbReference type="EMBL" id="OUUZ01000015">
    <property type="protein sequence ID" value="SPQ25548.1"/>
    <property type="molecule type" value="Genomic_DNA"/>
</dbReference>
<name>A0A3S5CXM3_9PEZI</name>
<proteinExistence type="predicted"/>
<reference evidence="1 2" key="1">
    <citation type="submission" date="2018-04" db="EMBL/GenBank/DDBJ databases">
        <authorList>
            <person name="Huttner S."/>
            <person name="Dainat J."/>
        </authorList>
    </citation>
    <scope>NUCLEOTIDE SEQUENCE [LARGE SCALE GENOMIC DNA]</scope>
</reference>
<protein>
    <submittedName>
        <fullName evidence="1">89f0d8fc-7d8d-441a-ad19-2ee4883d7fb9</fullName>
    </submittedName>
</protein>
<gene>
    <name evidence="1" type="ORF">TT172_LOCUS7967</name>
</gene>
<evidence type="ECO:0000313" key="1">
    <source>
        <dbReference type="EMBL" id="SPQ25548.1"/>
    </source>
</evidence>
<evidence type="ECO:0000313" key="2">
    <source>
        <dbReference type="Proteomes" id="UP000289323"/>
    </source>
</evidence>